<evidence type="ECO:0000256" key="5">
    <source>
        <dbReference type="ARBA" id="ARBA00022692"/>
    </source>
</evidence>
<keyword evidence="5 11" id="KW-0812">Transmembrane</keyword>
<reference evidence="13 14" key="1">
    <citation type="submission" date="2019-10" db="EMBL/GenBank/DDBJ databases">
        <title>Cognatihalovulum marinum gen. nov. sp. nov., a new member of the family Rhodobacteraceae isolated from deep seawater of the Northwest Indian Ocean.</title>
        <authorList>
            <person name="Ruan C."/>
            <person name="Wang J."/>
            <person name="Zheng X."/>
            <person name="Song L."/>
            <person name="Zhu Y."/>
            <person name="Huang Y."/>
            <person name="Lu Z."/>
            <person name="Du W."/>
            <person name="Huang L."/>
            <person name="Dai X."/>
        </authorList>
    </citation>
    <scope>NUCLEOTIDE SEQUENCE [LARGE SCALE GENOMIC DNA]</scope>
    <source>
        <strain evidence="13 14">2CG4</strain>
    </source>
</reference>
<organism evidence="13 14">
    <name type="scientific">Halovulum marinum</name>
    <dbReference type="NCBI Taxonomy" id="2662447"/>
    <lineage>
        <taxon>Bacteria</taxon>
        <taxon>Pseudomonadati</taxon>
        <taxon>Pseudomonadota</taxon>
        <taxon>Alphaproteobacteria</taxon>
        <taxon>Rhodobacterales</taxon>
        <taxon>Paracoccaceae</taxon>
        <taxon>Halovulum</taxon>
    </lineage>
</organism>
<feature type="transmembrane region" description="Helical" evidence="11">
    <location>
        <begin position="54"/>
        <end position="73"/>
    </location>
</feature>
<dbReference type="GO" id="GO:0015297">
    <property type="term" value="F:antiporter activity"/>
    <property type="evidence" value="ECO:0007669"/>
    <property type="project" value="UniProtKB-KW"/>
</dbReference>
<feature type="transmembrane region" description="Helical" evidence="11">
    <location>
        <begin position="113"/>
        <end position="134"/>
    </location>
</feature>
<keyword evidence="7 11" id="KW-1133">Transmembrane helix</keyword>
<name>A0A6L5YXB9_9RHOB</name>
<proteinExistence type="predicted"/>
<evidence type="ECO:0000256" key="7">
    <source>
        <dbReference type="ARBA" id="ARBA00022989"/>
    </source>
</evidence>
<dbReference type="SUPFAM" id="SSF51735">
    <property type="entry name" value="NAD(P)-binding Rossmann-fold domains"/>
    <property type="match status" value="1"/>
</dbReference>
<keyword evidence="2" id="KW-0813">Transport</keyword>
<feature type="transmembrane region" description="Helical" evidence="11">
    <location>
        <begin position="85"/>
        <end position="107"/>
    </location>
</feature>
<keyword evidence="9 11" id="KW-0472">Membrane</keyword>
<dbReference type="GO" id="GO:0005886">
    <property type="term" value="C:plasma membrane"/>
    <property type="evidence" value="ECO:0007669"/>
    <property type="project" value="TreeGrafter"/>
</dbReference>
<evidence type="ECO:0000256" key="10">
    <source>
        <dbReference type="SAM" id="MobiDB-lite"/>
    </source>
</evidence>
<protein>
    <submittedName>
        <fullName evidence="13">Potassium transporter</fullName>
    </submittedName>
</protein>
<evidence type="ECO:0000256" key="9">
    <source>
        <dbReference type="ARBA" id="ARBA00023136"/>
    </source>
</evidence>
<accession>A0A6L5YXB9</accession>
<dbReference type="EMBL" id="WIND01000001">
    <property type="protein sequence ID" value="MSU88314.1"/>
    <property type="molecule type" value="Genomic_DNA"/>
</dbReference>
<dbReference type="FunFam" id="3.40.50.720:FF:000036">
    <property type="entry name" value="Glutathione-regulated potassium-efflux system protein KefB"/>
    <property type="match status" value="1"/>
</dbReference>
<evidence type="ECO:0000256" key="3">
    <source>
        <dbReference type="ARBA" id="ARBA00022449"/>
    </source>
</evidence>
<dbReference type="PANTHER" id="PTHR46157:SF4">
    <property type="entry name" value="K(+) EFFLUX ANTIPORTER 3, CHLOROPLASTIC"/>
    <property type="match status" value="1"/>
</dbReference>
<dbReference type="AlphaFoldDB" id="A0A6L5YXB9"/>
<evidence type="ECO:0000256" key="4">
    <source>
        <dbReference type="ARBA" id="ARBA00022538"/>
    </source>
</evidence>
<evidence type="ECO:0000313" key="13">
    <source>
        <dbReference type="EMBL" id="MSU88314.1"/>
    </source>
</evidence>
<evidence type="ECO:0000256" key="6">
    <source>
        <dbReference type="ARBA" id="ARBA00022958"/>
    </source>
</evidence>
<feature type="transmembrane region" description="Helical" evidence="11">
    <location>
        <begin position="358"/>
        <end position="379"/>
    </location>
</feature>
<dbReference type="Gene3D" id="3.40.50.720">
    <property type="entry name" value="NAD(P)-binding Rossmann-like Domain"/>
    <property type="match status" value="1"/>
</dbReference>
<evidence type="ECO:0000259" key="12">
    <source>
        <dbReference type="PROSITE" id="PS51201"/>
    </source>
</evidence>
<feature type="transmembrane region" description="Helical" evidence="11">
    <location>
        <begin position="257"/>
        <end position="282"/>
    </location>
</feature>
<dbReference type="GO" id="GO:1902600">
    <property type="term" value="P:proton transmembrane transport"/>
    <property type="evidence" value="ECO:0007669"/>
    <property type="project" value="InterPro"/>
</dbReference>
<dbReference type="InterPro" id="IPR038770">
    <property type="entry name" value="Na+/solute_symporter_sf"/>
</dbReference>
<dbReference type="PANTHER" id="PTHR46157">
    <property type="entry name" value="K(+) EFFLUX ANTIPORTER 3, CHLOROPLASTIC"/>
    <property type="match status" value="1"/>
</dbReference>
<feature type="region of interest" description="Disordered" evidence="10">
    <location>
        <begin position="635"/>
        <end position="681"/>
    </location>
</feature>
<feature type="domain" description="RCK N-terminal" evidence="12">
    <location>
        <begin position="433"/>
        <end position="550"/>
    </location>
</feature>
<dbReference type="InterPro" id="IPR003148">
    <property type="entry name" value="RCK_N"/>
</dbReference>
<dbReference type="Proteomes" id="UP000474957">
    <property type="component" value="Unassembled WGS sequence"/>
</dbReference>
<dbReference type="RefSeq" id="WP_325063056.1">
    <property type="nucleotide sequence ID" value="NZ_WIND01000001.1"/>
</dbReference>
<keyword evidence="14" id="KW-1185">Reference proteome</keyword>
<dbReference type="GO" id="GO:0012505">
    <property type="term" value="C:endomembrane system"/>
    <property type="evidence" value="ECO:0007669"/>
    <property type="project" value="UniProtKB-SubCell"/>
</dbReference>
<evidence type="ECO:0000313" key="14">
    <source>
        <dbReference type="Proteomes" id="UP000474957"/>
    </source>
</evidence>
<comment type="caution">
    <text evidence="13">The sequence shown here is derived from an EMBL/GenBank/DDBJ whole genome shotgun (WGS) entry which is preliminary data.</text>
</comment>
<feature type="transmembrane region" description="Helical" evidence="11">
    <location>
        <begin position="391"/>
        <end position="411"/>
    </location>
</feature>
<evidence type="ECO:0000256" key="11">
    <source>
        <dbReference type="SAM" id="Phobius"/>
    </source>
</evidence>
<dbReference type="InterPro" id="IPR006153">
    <property type="entry name" value="Cation/H_exchanger_TM"/>
</dbReference>
<dbReference type="PROSITE" id="PS51201">
    <property type="entry name" value="RCK_N"/>
    <property type="match status" value="1"/>
</dbReference>
<feature type="compositionally biased region" description="Low complexity" evidence="10">
    <location>
        <begin position="666"/>
        <end position="681"/>
    </location>
</feature>
<feature type="transmembrane region" description="Helical" evidence="11">
    <location>
        <begin position="216"/>
        <end position="236"/>
    </location>
</feature>
<feature type="transmembrane region" description="Helical" evidence="11">
    <location>
        <begin position="30"/>
        <end position="48"/>
    </location>
</feature>
<dbReference type="GO" id="GO:0006813">
    <property type="term" value="P:potassium ion transport"/>
    <property type="evidence" value="ECO:0007669"/>
    <property type="project" value="UniProtKB-KW"/>
</dbReference>
<evidence type="ECO:0000256" key="2">
    <source>
        <dbReference type="ARBA" id="ARBA00022448"/>
    </source>
</evidence>
<dbReference type="Gene3D" id="1.20.1530.20">
    <property type="match status" value="2"/>
</dbReference>
<feature type="transmembrane region" description="Helical" evidence="11">
    <location>
        <begin position="6"/>
        <end position="23"/>
    </location>
</feature>
<comment type="subcellular location">
    <subcellularLocation>
        <location evidence="1">Endomembrane system</location>
        <topology evidence="1">Multi-pass membrane protein</topology>
    </subcellularLocation>
</comment>
<feature type="transmembrane region" description="Helical" evidence="11">
    <location>
        <begin position="327"/>
        <end position="352"/>
    </location>
</feature>
<dbReference type="Pfam" id="PF00999">
    <property type="entry name" value="Na_H_Exchanger"/>
    <property type="match status" value="1"/>
</dbReference>
<evidence type="ECO:0000256" key="1">
    <source>
        <dbReference type="ARBA" id="ARBA00004127"/>
    </source>
</evidence>
<dbReference type="Pfam" id="PF02254">
    <property type="entry name" value="TrkA_N"/>
    <property type="match status" value="1"/>
</dbReference>
<keyword evidence="4" id="KW-0633">Potassium transport</keyword>
<gene>
    <name evidence="13" type="ORF">GE300_01625</name>
</gene>
<sequence length="681" mass="72600">METFLYQAFVYLVAAVVMVPIAKRLGLGSVLGYLIAGMVIGPILGIVGAETQDLQHYAEFGVVMMLFLIGLEMEPRALWGMRHRLLGLGGLQIALTTLLITVAALAMGLYWSVALAVGLTFSLSSTAIVMQTLGEKGLTRTDGGRATFSVLLTQDIAVIPMLALIPLLAAPEMMGGGGQAALSDIIFTAGDGGAGGGTGEEVVEEAASMLDGQPGWIVTLVVLGSVGVIVGGGHFLTRPMFSFLALAKLPEIFTAAALLLVIGIALLMIVVGLSPALGTFLAGVVLANSEYRHELEADIEPFKGLLLGLFFITVGAGMNFELFAQQAFLVVGLTLGLMALKAGVLFGLARLFRIRGSAGWLFTLSLAQAGEFGFVLLSFTTQNAVIPGDLGLTLSMIVTLSMLLTPALFIAHDRLSAIGSADEPVEDDEIDEVGPVIIAGLGRFGQVVNRMLLANGHKTVVLDHHNELISDLRRFGVRAFFGDPSRPELLMAAGIRDARVIVIAVDDRDASVKMVDYVTREHPHVHVVARAYDREHVYRLYAAGARDIVRETFDSSVRAGRYAMLAMGHHPFEAERAARMYVKQDRSDLADLARLWDPELSMFENEAYADKAREINQRLNESMMGLRRSLHVKAERSWTPPPVGDVFADDDGDNDGGDNDGGGDADAGTAAAPADPAQAGD</sequence>
<keyword evidence="8" id="KW-0406">Ion transport</keyword>
<dbReference type="InterPro" id="IPR036291">
    <property type="entry name" value="NAD(P)-bd_dom_sf"/>
</dbReference>
<evidence type="ECO:0000256" key="8">
    <source>
        <dbReference type="ARBA" id="ARBA00023065"/>
    </source>
</evidence>
<keyword evidence="3" id="KW-0050">Antiport</keyword>
<feature type="transmembrane region" description="Helical" evidence="11">
    <location>
        <begin position="146"/>
        <end position="169"/>
    </location>
</feature>
<keyword evidence="6" id="KW-0630">Potassium</keyword>
<feature type="compositionally biased region" description="Acidic residues" evidence="10">
    <location>
        <begin position="647"/>
        <end position="663"/>
    </location>
</feature>